<comment type="caution">
    <text evidence="1">The sequence shown here is derived from an EMBL/GenBank/DDBJ whole genome shotgun (WGS) entry which is preliminary data.</text>
</comment>
<reference evidence="1" key="1">
    <citation type="journal article" date="2015" name="Nature">
        <title>Complex archaea that bridge the gap between prokaryotes and eukaryotes.</title>
        <authorList>
            <person name="Spang A."/>
            <person name="Saw J.H."/>
            <person name="Jorgensen S.L."/>
            <person name="Zaremba-Niedzwiedzka K."/>
            <person name="Martijn J."/>
            <person name="Lind A.E."/>
            <person name="van Eijk R."/>
            <person name="Schleper C."/>
            <person name="Guy L."/>
            <person name="Ettema T.J."/>
        </authorList>
    </citation>
    <scope>NUCLEOTIDE SEQUENCE</scope>
</reference>
<organism evidence="1">
    <name type="scientific">marine sediment metagenome</name>
    <dbReference type="NCBI Taxonomy" id="412755"/>
    <lineage>
        <taxon>unclassified sequences</taxon>
        <taxon>metagenomes</taxon>
        <taxon>ecological metagenomes</taxon>
    </lineage>
</organism>
<gene>
    <name evidence="1" type="ORF">LCGC14_1348740</name>
</gene>
<dbReference type="AlphaFoldDB" id="A0A0F9NDT3"/>
<accession>A0A0F9NDT3</accession>
<protein>
    <submittedName>
        <fullName evidence="1">Uncharacterized protein</fullName>
    </submittedName>
</protein>
<evidence type="ECO:0000313" key="1">
    <source>
        <dbReference type="EMBL" id="KKM79557.1"/>
    </source>
</evidence>
<proteinExistence type="predicted"/>
<name>A0A0F9NDT3_9ZZZZ</name>
<dbReference type="EMBL" id="LAZR01008316">
    <property type="protein sequence ID" value="KKM79557.1"/>
    <property type="molecule type" value="Genomic_DNA"/>
</dbReference>
<sequence length="139" mass="16468">MKQCLECKAKKESSKFSKCLQRRDGLQDQCKKCRQEYQRKYRQTKGGKEIFQKYGKSVKGREALKRHEQKQHQPYPEKLNAHRTLNNAIRNGKITRPSICESCLEEGLIDGHHEDYSKPLDVDWLCKKCHKELHRKVLV</sequence>